<dbReference type="PANTHER" id="PTHR33939">
    <property type="entry name" value="PROTEIN CBG22215"/>
    <property type="match status" value="1"/>
</dbReference>
<name>A0A8R2AYQ6_ACYPI</name>
<keyword evidence="3" id="KW-1185">Reference proteome</keyword>
<dbReference type="EnsemblMetazoa" id="XM_008181395.1">
    <property type="protein sequence ID" value="XP_008179617.1"/>
    <property type="gene ID" value="LOC103308283"/>
</dbReference>
<dbReference type="Gene3D" id="3.30.420.10">
    <property type="entry name" value="Ribonuclease H-like superfamily/Ribonuclease H"/>
    <property type="match status" value="1"/>
</dbReference>
<dbReference type="GeneID" id="103308283"/>
<dbReference type="RefSeq" id="XP_008179617.1">
    <property type="nucleotide sequence ID" value="XM_008181395.1"/>
</dbReference>
<dbReference type="InterPro" id="IPR036397">
    <property type="entry name" value="RNaseH_sf"/>
</dbReference>
<dbReference type="KEGG" id="api:103308283"/>
<dbReference type="Pfam" id="PF13358">
    <property type="entry name" value="DDE_3"/>
    <property type="match status" value="1"/>
</dbReference>
<dbReference type="Proteomes" id="UP000007819">
    <property type="component" value="Chromosome X"/>
</dbReference>
<sequence length="227" mass="26701">MLANKHIGSDKGFLPEGLFICFEAEKQRIDYRNEMNGDNFKGWFEYILPRLDPNSVIVMDNEPYHSVKAKTYPTACWKKSEILKWLNSRGVTFDRPMLKSQLLIRVRELKPHNNLYVIDSLAKDAGHTVLRLPPYHHELNPIELAWEMVKGYVKRENTSFEIDDIRLLLNTGIERVTAENWKNFIQQVIEEENKMWKVDDIMDELIDEIEPCMNKIMGETSYDSFSD</sequence>
<feature type="domain" description="Tc1-like transposase DDE" evidence="1">
    <location>
        <begin position="24"/>
        <end position="159"/>
    </location>
</feature>
<evidence type="ECO:0000313" key="2">
    <source>
        <dbReference type="EnsemblMetazoa" id="XP_008179617.1"/>
    </source>
</evidence>
<reference evidence="2" key="2">
    <citation type="submission" date="2022-06" db="UniProtKB">
        <authorList>
            <consortium name="EnsemblMetazoa"/>
        </authorList>
    </citation>
    <scope>IDENTIFICATION</scope>
</reference>
<dbReference type="GO" id="GO:0003676">
    <property type="term" value="F:nucleic acid binding"/>
    <property type="evidence" value="ECO:0007669"/>
    <property type="project" value="InterPro"/>
</dbReference>
<dbReference type="AlphaFoldDB" id="A0A8R2AYQ6"/>
<reference evidence="3" key="1">
    <citation type="submission" date="2010-06" db="EMBL/GenBank/DDBJ databases">
        <authorList>
            <person name="Jiang H."/>
            <person name="Abraham K."/>
            <person name="Ali S."/>
            <person name="Alsbrooks S.L."/>
            <person name="Anim B.N."/>
            <person name="Anosike U.S."/>
            <person name="Attaway T."/>
            <person name="Bandaranaike D.P."/>
            <person name="Battles P.K."/>
            <person name="Bell S.N."/>
            <person name="Bell A.V."/>
            <person name="Beltran B."/>
            <person name="Bickham C."/>
            <person name="Bustamante Y."/>
            <person name="Caleb T."/>
            <person name="Canada A."/>
            <person name="Cardenas V."/>
            <person name="Carter K."/>
            <person name="Chacko J."/>
            <person name="Chandrabose M.N."/>
            <person name="Chavez D."/>
            <person name="Chavez A."/>
            <person name="Chen L."/>
            <person name="Chu H.-S."/>
            <person name="Claassen K.J."/>
            <person name="Cockrell R."/>
            <person name="Collins M."/>
            <person name="Cooper J.A."/>
            <person name="Cree A."/>
            <person name="Curry S.M."/>
            <person name="Da Y."/>
            <person name="Dao M.D."/>
            <person name="Das B."/>
            <person name="Davila M.-L."/>
            <person name="Davy-Carroll L."/>
            <person name="Denson S."/>
            <person name="Dinh H."/>
            <person name="Ebong V.E."/>
            <person name="Edwards J.R."/>
            <person name="Egan A."/>
            <person name="El-Daye J."/>
            <person name="Escobedo L."/>
            <person name="Fernandez S."/>
            <person name="Fernando P.R."/>
            <person name="Flagg N."/>
            <person name="Forbes L.D."/>
            <person name="Fowler R.G."/>
            <person name="Fu Q."/>
            <person name="Gabisi R.A."/>
            <person name="Ganer J."/>
            <person name="Garbino Pronczuk A."/>
            <person name="Garcia R.M."/>
            <person name="Garner T."/>
            <person name="Garrett T.E."/>
            <person name="Gonzalez D.A."/>
            <person name="Hamid H."/>
            <person name="Hawkins E.S."/>
            <person name="Hirani K."/>
            <person name="Hogues M.E."/>
            <person name="Hollins B."/>
            <person name="Hsiao C.-H."/>
            <person name="Jabil R."/>
            <person name="James M.L."/>
            <person name="Jhangiani S.N."/>
            <person name="Johnson B."/>
            <person name="Johnson Q."/>
            <person name="Joshi V."/>
            <person name="Kalu J.B."/>
            <person name="Kam C."/>
            <person name="Kashfia A."/>
            <person name="Keebler J."/>
            <person name="Kisamo H."/>
            <person name="Kovar C.L."/>
            <person name="Lago L.A."/>
            <person name="Lai C.-Y."/>
            <person name="Laidlaw J."/>
            <person name="Lara F."/>
            <person name="Le T.-K."/>
            <person name="Lee S.L."/>
            <person name="Legall F.H."/>
            <person name="Lemon S.J."/>
            <person name="Lewis L.R."/>
            <person name="Li B."/>
            <person name="Liu Y."/>
            <person name="Liu Y.-S."/>
            <person name="Lopez J."/>
            <person name="Lozado R.J."/>
            <person name="Lu J."/>
            <person name="Madu R.C."/>
            <person name="Maheshwari M."/>
            <person name="Maheshwari R."/>
            <person name="Malloy K."/>
            <person name="Martinez E."/>
            <person name="Mathew T."/>
            <person name="Mercado I.C."/>
            <person name="Mercado C."/>
            <person name="Meyer B."/>
            <person name="Montgomery K."/>
            <person name="Morgan M.B."/>
            <person name="Munidasa M."/>
            <person name="Nazareth L.V."/>
            <person name="Nelson J."/>
            <person name="Ng B.M."/>
            <person name="Nguyen N.B."/>
            <person name="Nguyen P.Q."/>
            <person name="Nguyen T."/>
            <person name="Obregon M."/>
            <person name="Okwuonu G.O."/>
            <person name="Onwere C.G."/>
            <person name="Orozco G."/>
            <person name="Parra A."/>
            <person name="Patel S."/>
            <person name="Patil S."/>
            <person name="Perez A."/>
            <person name="Perez Y."/>
            <person name="Pham C."/>
            <person name="Primus E.L."/>
            <person name="Pu L.-L."/>
            <person name="Puazo M."/>
            <person name="Qin X."/>
            <person name="Quiroz J.B."/>
            <person name="Reese J."/>
            <person name="Richards S."/>
            <person name="Rives C.M."/>
            <person name="Robberts R."/>
            <person name="Ruiz S.J."/>
            <person name="Ruiz M.J."/>
            <person name="Santibanez J."/>
            <person name="Schneider B.W."/>
            <person name="Sisson I."/>
            <person name="Smith M."/>
            <person name="Sodergren E."/>
            <person name="Song X.-Z."/>
            <person name="Song B.B."/>
            <person name="Summersgill H."/>
            <person name="Thelus R."/>
            <person name="Thornton R.D."/>
            <person name="Trejos Z.Y."/>
            <person name="Usmani K."/>
            <person name="Vattathil S."/>
            <person name="Villasana D."/>
            <person name="Walker D.L."/>
            <person name="Wang S."/>
            <person name="Wang K."/>
            <person name="White C.S."/>
            <person name="Williams A.C."/>
            <person name="Williamson J."/>
            <person name="Wilson K."/>
            <person name="Woghiren I.O."/>
            <person name="Woodworth J.R."/>
            <person name="Worley K.C."/>
            <person name="Wright R.A."/>
            <person name="Wu W."/>
            <person name="Young L."/>
            <person name="Zhang L."/>
            <person name="Zhang J."/>
            <person name="Zhu Y."/>
            <person name="Muzny D.M."/>
            <person name="Weinstock G."/>
            <person name="Gibbs R.A."/>
        </authorList>
    </citation>
    <scope>NUCLEOTIDE SEQUENCE [LARGE SCALE GENOMIC DNA]</scope>
    <source>
        <strain evidence="3">LSR1</strain>
    </source>
</reference>
<dbReference type="InterPro" id="IPR038717">
    <property type="entry name" value="Tc1-like_DDE_dom"/>
</dbReference>
<evidence type="ECO:0000313" key="3">
    <source>
        <dbReference type="Proteomes" id="UP000007819"/>
    </source>
</evidence>
<accession>A0A8R2AYQ6</accession>
<protein>
    <recommendedName>
        <fullName evidence="1">Tc1-like transposase DDE domain-containing protein</fullName>
    </recommendedName>
</protein>
<proteinExistence type="predicted"/>
<dbReference type="PANTHER" id="PTHR33939:SF1">
    <property type="entry name" value="DUF4371 DOMAIN-CONTAINING PROTEIN"/>
    <property type="match status" value="1"/>
</dbReference>
<dbReference type="OrthoDB" id="6573649at2759"/>
<organism evidence="2 3">
    <name type="scientific">Acyrthosiphon pisum</name>
    <name type="common">Pea aphid</name>
    <dbReference type="NCBI Taxonomy" id="7029"/>
    <lineage>
        <taxon>Eukaryota</taxon>
        <taxon>Metazoa</taxon>
        <taxon>Ecdysozoa</taxon>
        <taxon>Arthropoda</taxon>
        <taxon>Hexapoda</taxon>
        <taxon>Insecta</taxon>
        <taxon>Pterygota</taxon>
        <taxon>Neoptera</taxon>
        <taxon>Paraneoptera</taxon>
        <taxon>Hemiptera</taxon>
        <taxon>Sternorrhyncha</taxon>
        <taxon>Aphidomorpha</taxon>
        <taxon>Aphidoidea</taxon>
        <taxon>Aphididae</taxon>
        <taxon>Macrosiphini</taxon>
        <taxon>Acyrthosiphon</taxon>
    </lineage>
</organism>
<evidence type="ECO:0000259" key="1">
    <source>
        <dbReference type="Pfam" id="PF13358"/>
    </source>
</evidence>